<evidence type="ECO:0000256" key="5">
    <source>
        <dbReference type="ARBA" id="ARBA00022481"/>
    </source>
</evidence>
<dbReference type="PANTHER" id="PTHR30093:SF44">
    <property type="entry name" value="TYPE II SECRETION SYSTEM CORE PROTEIN G"/>
    <property type="match status" value="1"/>
</dbReference>
<dbReference type="GO" id="GO:0015628">
    <property type="term" value="P:protein secretion by the type II secretion system"/>
    <property type="evidence" value="ECO:0007669"/>
    <property type="project" value="InterPro"/>
</dbReference>
<evidence type="ECO:0000256" key="9">
    <source>
        <dbReference type="ARBA" id="ARBA00023136"/>
    </source>
</evidence>
<accession>G4QNE5</accession>
<dbReference type="InterPro" id="IPR000983">
    <property type="entry name" value="Bac_GSPG_pilin"/>
</dbReference>
<evidence type="ECO:0000256" key="3">
    <source>
        <dbReference type="ARBA" id="ARBA00020042"/>
    </source>
</evidence>
<evidence type="ECO:0000256" key="1">
    <source>
        <dbReference type="ARBA" id="ARBA00004377"/>
    </source>
</evidence>
<keyword evidence="4" id="KW-1003">Cell membrane</keyword>
<dbReference type="KEGG" id="gni:GNIT_3470"/>
<evidence type="ECO:0000256" key="4">
    <source>
        <dbReference type="ARBA" id="ARBA00022475"/>
    </source>
</evidence>
<keyword evidence="9 10" id="KW-0472">Membrane</keyword>
<keyword evidence="6" id="KW-0997">Cell inner membrane</keyword>
<keyword evidence="13" id="KW-1185">Reference proteome</keyword>
<evidence type="ECO:0000256" key="8">
    <source>
        <dbReference type="ARBA" id="ARBA00022989"/>
    </source>
</evidence>
<dbReference type="Pfam" id="PF07963">
    <property type="entry name" value="N_methyl"/>
    <property type="match status" value="1"/>
</dbReference>
<evidence type="ECO:0000259" key="11">
    <source>
        <dbReference type="Pfam" id="PF08334"/>
    </source>
</evidence>
<proteinExistence type="inferred from homology"/>
<feature type="domain" description="Type II secretion system protein GspG C-terminal" evidence="11">
    <location>
        <begin position="49"/>
        <end position="155"/>
    </location>
</feature>
<dbReference type="SUPFAM" id="SSF54523">
    <property type="entry name" value="Pili subunits"/>
    <property type="match status" value="1"/>
</dbReference>
<reference evidence="12 13" key="1">
    <citation type="journal article" date="2011" name="J. Bacteriol.">
        <title>Complete genome sequence of seawater bacterium Glaciecola nitratireducens FR1064T.</title>
        <authorList>
            <person name="Bian F."/>
            <person name="Qin Q.L."/>
            <person name="Xie B.B."/>
            <person name="Shu Y.L."/>
            <person name="Zhang X.Y."/>
            <person name="Yu Y."/>
            <person name="Chen B."/>
            <person name="Chen X.L."/>
            <person name="Zhou B.C."/>
            <person name="Zhang Y.Z."/>
        </authorList>
    </citation>
    <scope>NUCLEOTIDE SEQUENCE [LARGE SCALE GENOMIC DNA]</scope>
    <source>
        <strain evidence="13">JCM 12485 / KCTC 12276 / FR1064</strain>
    </source>
</reference>
<protein>
    <recommendedName>
        <fullName evidence="3">Type II secretion system core protein G</fullName>
    </recommendedName>
</protein>
<dbReference type="PANTHER" id="PTHR30093">
    <property type="entry name" value="GENERAL SECRETION PATHWAY PROTEIN G"/>
    <property type="match status" value="1"/>
</dbReference>
<evidence type="ECO:0000256" key="2">
    <source>
        <dbReference type="ARBA" id="ARBA00009984"/>
    </source>
</evidence>
<evidence type="ECO:0000313" key="12">
    <source>
        <dbReference type="EMBL" id="AEP31564.1"/>
    </source>
</evidence>
<dbReference type="NCBIfam" id="TIGR01710">
    <property type="entry name" value="typeII_sec_gspG"/>
    <property type="match status" value="1"/>
</dbReference>
<dbReference type="eggNOG" id="COG2165">
    <property type="taxonomic scope" value="Bacteria"/>
</dbReference>
<dbReference type="InterPro" id="IPR010054">
    <property type="entry name" value="Type2_sec_GspG"/>
</dbReference>
<sequence>MSNQTQAFALSKRKHAMANSKAKQFGFSLIEIMVVLFIIGMMAAFVAPQIFENQGTAQIKKAAVDIQTLEGQLEMYKLRTNRFPTTEQGLEALVTMPTIDPIPRNYPNEGFIKRLPLDPWGNPYQLLSPGEIDSIDIYSFGPDMEEGTDDDIGTWNINEYLQ</sequence>
<comment type="subcellular location">
    <subcellularLocation>
        <location evidence="1">Cell inner membrane</location>
        <topology evidence="1">Single-pass membrane protein</topology>
    </subcellularLocation>
</comment>
<dbReference type="EMBL" id="CP003060">
    <property type="protein sequence ID" value="AEP31564.1"/>
    <property type="molecule type" value="Genomic_DNA"/>
</dbReference>
<dbReference type="STRING" id="1085623.GNIT_3470"/>
<dbReference type="InterPro" id="IPR045584">
    <property type="entry name" value="Pilin-like"/>
</dbReference>
<dbReference type="NCBIfam" id="TIGR02532">
    <property type="entry name" value="IV_pilin_GFxxxE"/>
    <property type="match status" value="1"/>
</dbReference>
<organism evidence="12 13">
    <name type="scientific">Glaciecola nitratireducens (strain JCM 12485 / KCTC 12276 / FR1064)</name>
    <dbReference type="NCBI Taxonomy" id="1085623"/>
    <lineage>
        <taxon>Bacteria</taxon>
        <taxon>Pseudomonadati</taxon>
        <taxon>Pseudomonadota</taxon>
        <taxon>Gammaproteobacteria</taxon>
        <taxon>Alteromonadales</taxon>
        <taxon>Alteromonadaceae</taxon>
        <taxon>Brumicola</taxon>
    </lineage>
</organism>
<gene>
    <name evidence="12" type="primary">gspG</name>
    <name evidence="12" type="ordered locus">GNIT_3470</name>
</gene>
<comment type="similarity">
    <text evidence="2">Belongs to the GSP G family.</text>
</comment>
<evidence type="ECO:0000313" key="13">
    <source>
        <dbReference type="Proteomes" id="UP000009282"/>
    </source>
</evidence>
<dbReference type="InterPro" id="IPR013545">
    <property type="entry name" value="T2SS_protein-GspG_C"/>
</dbReference>
<dbReference type="AlphaFoldDB" id="G4QNE5"/>
<evidence type="ECO:0000256" key="10">
    <source>
        <dbReference type="SAM" id="Phobius"/>
    </source>
</evidence>
<dbReference type="HOGENOM" id="CLU_091705_2_1_6"/>
<dbReference type="InterPro" id="IPR012902">
    <property type="entry name" value="N_methyl_site"/>
</dbReference>
<name>G4QNE5_GLANF</name>
<keyword evidence="7 10" id="KW-0812">Transmembrane</keyword>
<keyword evidence="8 10" id="KW-1133">Transmembrane helix</keyword>
<dbReference type="Proteomes" id="UP000009282">
    <property type="component" value="Chromosome"/>
</dbReference>
<dbReference type="Pfam" id="PF08334">
    <property type="entry name" value="T2SSG"/>
    <property type="match status" value="1"/>
</dbReference>
<dbReference type="GO" id="GO:0005886">
    <property type="term" value="C:plasma membrane"/>
    <property type="evidence" value="ECO:0007669"/>
    <property type="project" value="UniProtKB-SubCell"/>
</dbReference>
<dbReference type="Gene3D" id="3.30.700.10">
    <property type="entry name" value="Glycoprotein, Type 4 Pilin"/>
    <property type="match status" value="1"/>
</dbReference>
<evidence type="ECO:0000256" key="7">
    <source>
        <dbReference type="ARBA" id="ARBA00022692"/>
    </source>
</evidence>
<dbReference type="GO" id="GO:0015627">
    <property type="term" value="C:type II protein secretion system complex"/>
    <property type="evidence" value="ECO:0007669"/>
    <property type="project" value="InterPro"/>
</dbReference>
<feature type="transmembrane region" description="Helical" evidence="10">
    <location>
        <begin position="25"/>
        <end position="47"/>
    </location>
</feature>
<keyword evidence="5" id="KW-0488">Methylation</keyword>
<evidence type="ECO:0000256" key="6">
    <source>
        <dbReference type="ARBA" id="ARBA00022519"/>
    </source>
</evidence>
<dbReference type="PRINTS" id="PR00813">
    <property type="entry name" value="BCTERIALGSPG"/>
</dbReference>